<evidence type="ECO:0000256" key="6">
    <source>
        <dbReference type="ARBA" id="ARBA00022989"/>
    </source>
</evidence>
<evidence type="ECO:0000313" key="15">
    <source>
        <dbReference type="Proteomes" id="UP001152759"/>
    </source>
</evidence>
<keyword evidence="7 11" id="KW-0472">Membrane</keyword>
<evidence type="ECO:0000256" key="11">
    <source>
        <dbReference type="SAM" id="Phobius"/>
    </source>
</evidence>
<accession>A0A9P0EWR1</accession>
<dbReference type="SUPFAM" id="SSF48726">
    <property type="entry name" value="Immunoglobulin"/>
    <property type="match status" value="4"/>
</dbReference>
<dbReference type="PROSITE" id="PS50853">
    <property type="entry name" value="FN3"/>
    <property type="match status" value="6"/>
</dbReference>
<dbReference type="SMART" id="SM00408">
    <property type="entry name" value="IGc2"/>
    <property type="match status" value="4"/>
</dbReference>
<dbReference type="SMART" id="SM00409">
    <property type="entry name" value="IG"/>
    <property type="match status" value="4"/>
</dbReference>
<dbReference type="GO" id="GO:0009653">
    <property type="term" value="P:anatomical structure morphogenesis"/>
    <property type="evidence" value="ECO:0007669"/>
    <property type="project" value="UniProtKB-ARBA"/>
</dbReference>
<dbReference type="GO" id="GO:0048731">
    <property type="term" value="P:system development"/>
    <property type="evidence" value="ECO:0007669"/>
    <property type="project" value="UniProtKB-ARBA"/>
</dbReference>
<dbReference type="InterPro" id="IPR056754">
    <property type="entry name" value="DSCAM/DSCAML_C"/>
</dbReference>
<organism evidence="14 15">
    <name type="scientific">Bemisia tabaci</name>
    <name type="common">Sweetpotato whitefly</name>
    <name type="synonym">Aleurodes tabaci</name>
    <dbReference type="NCBI Taxonomy" id="7038"/>
    <lineage>
        <taxon>Eukaryota</taxon>
        <taxon>Metazoa</taxon>
        <taxon>Ecdysozoa</taxon>
        <taxon>Arthropoda</taxon>
        <taxon>Hexapoda</taxon>
        <taxon>Insecta</taxon>
        <taxon>Pterygota</taxon>
        <taxon>Neoptera</taxon>
        <taxon>Paraneoptera</taxon>
        <taxon>Hemiptera</taxon>
        <taxon>Sternorrhyncha</taxon>
        <taxon>Aleyrodoidea</taxon>
        <taxon>Aleyrodidae</taxon>
        <taxon>Aleyrodinae</taxon>
        <taxon>Bemisia</taxon>
    </lineage>
</organism>
<evidence type="ECO:0000256" key="5">
    <source>
        <dbReference type="ARBA" id="ARBA00022889"/>
    </source>
</evidence>
<feature type="domain" description="Fibronectin type-III" evidence="13">
    <location>
        <begin position="284"/>
        <end position="385"/>
    </location>
</feature>
<keyword evidence="8" id="KW-1015">Disulfide bond</keyword>
<feature type="domain" description="Fibronectin type-III" evidence="13">
    <location>
        <begin position="490"/>
        <end position="587"/>
    </location>
</feature>
<dbReference type="InterPro" id="IPR003599">
    <property type="entry name" value="Ig_sub"/>
</dbReference>
<dbReference type="Proteomes" id="UP001152759">
    <property type="component" value="Chromosome 1"/>
</dbReference>
<dbReference type="GO" id="GO:0016020">
    <property type="term" value="C:membrane"/>
    <property type="evidence" value="ECO:0007669"/>
    <property type="project" value="UniProtKB-SubCell"/>
</dbReference>
<feature type="domain" description="Ig-like" evidence="12">
    <location>
        <begin position="4"/>
        <end position="89"/>
    </location>
</feature>
<dbReference type="Pfam" id="PF00041">
    <property type="entry name" value="fn3"/>
    <property type="match status" value="5"/>
</dbReference>
<dbReference type="Pfam" id="PF25059">
    <property type="entry name" value="FN3_DSCAM-DSCAML_C"/>
    <property type="match status" value="1"/>
</dbReference>
<evidence type="ECO:0000259" key="13">
    <source>
        <dbReference type="PROSITE" id="PS50853"/>
    </source>
</evidence>
<feature type="domain" description="Fibronectin type-III" evidence="13">
    <location>
        <begin position="591"/>
        <end position="684"/>
    </location>
</feature>
<dbReference type="InterPro" id="IPR013151">
    <property type="entry name" value="Immunoglobulin_dom"/>
</dbReference>
<dbReference type="InterPro" id="IPR013783">
    <property type="entry name" value="Ig-like_fold"/>
</dbReference>
<feature type="domain" description="Ig-like" evidence="12">
    <location>
        <begin position="685"/>
        <end position="761"/>
    </location>
</feature>
<evidence type="ECO:0000256" key="8">
    <source>
        <dbReference type="ARBA" id="ARBA00023157"/>
    </source>
</evidence>
<feature type="domain" description="Fibronectin type-III" evidence="13">
    <location>
        <begin position="871"/>
        <end position="966"/>
    </location>
</feature>
<dbReference type="FunFam" id="2.60.40.10:FF:000028">
    <property type="entry name" value="Neuronal cell adhesion molecule"/>
    <property type="match status" value="1"/>
</dbReference>
<feature type="region of interest" description="Disordered" evidence="10">
    <location>
        <begin position="857"/>
        <end position="877"/>
    </location>
</feature>
<dbReference type="SUPFAM" id="SSF49265">
    <property type="entry name" value="Fibronectin type III"/>
    <property type="match status" value="3"/>
</dbReference>
<feature type="domain" description="Ig-like" evidence="12">
    <location>
        <begin position="98"/>
        <end position="185"/>
    </location>
</feature>
<keyword evidence="5" id="KW-0130">Cell adhesion</keyword>
<dbReference type="GO" id="GO:0030154">
    <property type="term" value="P:cell differentiation"/>
    <property type="evidence" value="ECO:0007669"/>
    <property type="project" value="UniProtKB-ARBA"/>
</dbReference>
<dbReference type="AlphaFoldDB" id="A0A9P0EWR1"/>
<keyword evidence="6 11" id="KW-1133">Transmembrane helix</keyword>
<dbReference type="InterPro" id="IPR003961">
    <property type="entry name" value="FN3_dom"/>
</dbReference>
<dbReference type="GO" id="GO:0007155">
    <property type="term" value="P:cell adhesion"/>
    <property type="evidence" value="ECO:0007669"/>
    <property type="project" value="UniProtKB-KW"/>
</dbReference>
<dbReference type="CDD" id="cd00096">
    <property type="entry name" value="Ig"/>
    <property type="match status" value="1"/>
</dbReference>
<dbReference type="PANTHER" id="PTHR13817:SF166">
    <property type="entry name" value="NEURONAL IGCAM-RELATED"/>
    <property type="match status" value="1"/>
</dbReference>
<keyword evidence="3" id="KW-0732">Signal</keyword>
<keyword evidence="9" id="KW-0393">Immunoglobulin domain</keyword>
<evidence type="ECO:0000256" key="2">
    <source>
        <dbReference type="ARBA" id="ARBA00022692"/>
    </source>
</evidence>
<dbReference type="Pfam" id="PF07679">
    <property type="entry name" value="I-set"/>
    <property type="match status" value="1"/>
</dbReference>
<keyword evidence="15" id="KW-1185">Reference proteome</keyword>
<name>A0A9P0EWR1_BEMTA</name>
<evidence type="ECO:0008006" key="16">
    <source>
        <dbReference type="Google" id="ProtNLM"/>
    </source>
</evidence>
<dbReference type="InterPro" id="IPR013098">
    <property type="entry name" value="Ig_I-set"/>
</dbReference>
<reference evidence="14" key="1">
    <citation type="submission" date="2021-12" db="EMBL/GenBank/DDBJ databases">
        <authorList>
            <person name="King R."/>
        </authorList>
    </citation>
    <scope>NUCLEOTIDE SEQUENCE</scope>
</reference>
<gene>
    <name evidence="14" type="ORF">BEMITA_LOCUS1912</name>
</gene>
<feature type="region of interest" description="Disordered" evidence="10">
    <location>
        <begin position="1027"/>
        <end position="1058"/>
    </location>
</feature>
<evidence type="ECO:0000256" key="7">
    <source>
        <dbReference type="ARBA" id="ARBA00023136"/>
    </source>
</evidence>
<dbReference type="CDD" id="cd00063">
    <property type="entry name" value="FN3"/>
    <property type="match status" value="6"/>
</dbReference>
<dbReference type="EMBL" id="OU963862">
    <property type="protein sequence ID" value="CAH0382364.1"/>
    <property type="molecule type" value="Genomic_DNA"/>
</dbReference>
<dbReference type="FunFam" id="2.60.40.10:FF:000333">
    <property type="entry name" value="Down syndrome cell adhesion molecule"/>
    <property type="match status" value="1"/>
</dbReference>
<evidence type="ECO:0000313" key="14">
    <source>
        <dbReference type="EMBL" id="CAH0382364.1"/>
    </source>
</evidence>
<dbReference type="Pfam" id="PF00047">
    <property type="entry name" value="ig"/>
    <property type="match status" value="1"/>
</dbReference>
<feature type="domain" description="Fibronectin type-III" evidence="13">
    <location>
        <begin position="390"/>
        <end position="485"/>
    </location>
</feature>
<dbReference type="InterPro" id="IPR003598">
    <property type="entry name" value="Ig_sub2"/>
</dbReference>
<dbReference type="PANTHER" id="PTHR13817">
    <property type="entry name" value="TITIN"/>
    <property type="match status" value="1"/>
</dbReference>
<comment type="subcellular location">
    <subcellularLocation>
        <location evidence="1">Membrane</location>
        <topology evidence="1">Single-pass membrane protein</topology>
    </subcellularLocation>
</comment>
<evidence type="ECO:0000256" key="10">
    <source>
        <dbReference type="SAM" id="MobiDB-lite"/>
    </source>
</evidence>
<dbReference type="Gene3D" id="2.60.40.10">
    <property type="entry name" value="Immunoglobulins"/>
    <property type="match status" value="10"/>
</dbReference>
<dbReference type="SMART" id="SM00060">
    <property type="entry name" value="FN3"/>
    <property type="match status" value="7"/>
</dbReference>
<dbReference type="PROSITE" id="PS50835">
    <property type="entry name" value="IG_LIKE"/>
    <property type="match status" value="4"/>
</dbReference>
<dbReference type="InterPro" id="IPR050964">
    <property type="entry name" value="Striated_Muscle_Regulatory"/>
</dbReference>
<keyword evidence="4" id="KW-0677">Repeat</keyword>
<dbReference type="InterPro" id="IPR036179">
    <property type="entry name" value="Ig-like_dom_sf"/>
</dbReference>
<dbReference type="FunFam" id="2.60.40.10:FF:000093">
    <property type="entry name" value="Down syndrome cell adhesion molecule, isoform B"/>
    <property type="match status" value="1"/>
</dbReference>
<dbReference type="Pfam" id="PF13927">
    <property type="entry name" value="Ig_3"/>
    <property type="match status" value="2"/>
</dbReference>
<evidence type="ECO:0000256" key="4">
    <source>
        <dbReference type="ARBA" id="ARBA00022737"/>
    </source>
</evidence>
<feature type="domain" description="Fibronectin type-III" evidence="13">
    <location>
        <begin position="777"/>
        <end position="870"/>
    </location>
</feature>
<evidence type="ECO:0000259" key="12">
    <source>
        <dbReference type="PROSITE" id="PS50835"/>
    </source>
</evidence>
<dbReference type="FunFam" id="2.60.40.10:FF:000104">
    <property type="entry name" value="Down syndrome cell adhesion molecule b"/>
    <property type="match status" value="1"/>
</dbReference>
<proteinExistence type="predicted"/>
<evidence type="ECO:0000256" key="1">
    <source>
        <dbReference type="ARBA" id="ARBA00004167"/>
    </source>
</evidence>
<dbReference type="InterPro" id="IPR007110">
    <property type="entry name" value="Ig-like_dom"/>
</dbReference>
<sequence length="1222" mass="134483">MKPPEIAPFQFPANLREGNRAHVSCSITSGDLPITVTWRKDGLPLPQDNEVQEHMQEFASTLSFSHLRARHTGLYTCIISNAAASTNFTADLVIQVAPSWTVEPEDTTVIHEQSAYIHCQASGYPTPSLKWMKARADQMSHFTPLESDSDLYIAGNGSILIKSVHPIHEGHYSCEASNGIGTSITKTVFLKVNVPAFFREKSRNESEAIGQAANLVCKADGDEPIHITWVPPPKSDLQPLLHRSSPSEYHIPKLRPKHAGLYRCTAYNAYGQDEMQVRLNVKEPPRPPEFVDIRELGARWMILSWRAEERGPDATSGGSVGRYVIQFCRADLEEQWNNMTVAEGETSARIAPLAPATTYTVRLFAVNDVGVGPPSVSLTATTLHEAPSSAPTGVIAESIDSTSILVKWKPAAEDLAHNNIAGYLIEYGDTKDDWAQTRTVRGRKRFEYILHQLKEFTSYKITVKAFNSVGQGPASAPTISTTLEGVPDLPPKNVRCASVSSQILRIRWEPPPSDNCNGIIQGYKVTYRQADPKPGSPVDLDLKKTTNLETSLHSLAKARNYSVRVLAYTMAGEGVQSTPIFCATEEDVPGAPSLVKALLMTSESILITWNRPSESNGNIVKYNVYIQHGKSNVKKESVFGDKILMYEVRRLKEFQHYEFWVSASTNAGEGPFSHRVTQTPISRVPARIAMFPSKVYGSVGSRVVLQCFAVGLPAPSRSWLDPSGTVIAPDGPRRRILMDWSLSLGPLSLDLAGNYSCHADNVYGQDILVYELFVLQPPSTPTLSATSVTASGITLQWMTPANGGSPLIGYILKYRDNKDNWKLVEIDADKQSITLYKLRCGTLYTLFLFAVNAVGKSDPSPSLTASTKGEAPKKPPVEDLILTNSTSATLFLDVWPSSSCPFKQFTVDYRQLADSEWTSLGTVNSFITIPDLEPATYYTTRISAHGEAGISTYEYVFATRSKTGELIPLELIPERSDLNFAQFYTLPILLGALIVLCLSSCACFIAKRRSRTRYKSEETDQVKSLAELENERNNDHQRLTYSPSPVRKRDSSLSAHKGSDTSAVDYEICPYATFSLPSYTVGPSLQFQTFNQRECYAGAPPSMTRHRAHSSNSPPDGLSLEIACISNQQTLPISRKTHEHHTAASSAFMTDSDSSYGGGKIHAKHELPARNQLSTNSTVFELGSSTESAEVSPEVIRKTYVKKGIMKTRSGKAGDDSCVIHV</sequence>
<evidence type="ECO:0000256" key="9">
    <source>
        <dbReference type="ARBA" id="ARBA00023319"/>
    </source>
</evidence>
<feature type="transmembrane region" description="Helical" evidence="11">
    <location>
        <begin position="983"/>
        <end position="1006"/>
    </location>
</feature>
<feature type="compositionally biased region" description="Basic and acidic residues" evidence="10">
    <location>
        <begin position="1029"/>
        <end position="1038"/>
    </location>
</feature>
<evidence type="ECO:0000256" key="3">
    <source>
        <dbReference type="ARBA" id="ARBA00022729"/>
    </source>
</evidence>
<feature type="domain" description="Ig-like" evidence="12">
    <location>
        <begin position="195"/>
        <end position="280"/>
    </location>
</feature>
<dbReference type="InterPro" id="IPR036116">
    <property type="entry name" value="FN3_sf"/>
</dbReference>
<keyword evidence="2 11" id="KW-0812">Transmembrane</keyword>
<protein>
    <recommendedName>
        <fullName evidence="16">Down syndrome cell adhesion molecule-like protein Dscam2</fullName>
    </recommendedName>
</protein>